<dbReference type="InterPro" id="IPR036390">
    <property type="entry name" value="WH_DNA-bd_sf"/>
</dbReference>
<feature type="compositionally biased region" description="Polar residues" evidence="1">
    <location>
        <begin position="1"/>
        <end position="11"/>
    </location>
</feature>
<dbReference type="Gene3D" id="1.10.10.10">
    <property type="entry name" value="Winged helix-like DNA-binding domain superfamily/Winged helix DNA-binding domain"/>
    <property type="match status" value="1"/>
</dbReference>
<accession>X1KNJ0</accession>
<comment type="caution">
    <text evidence="3">The sequence shown here is derived from an EMBL/GenBank/DDBJ whole genome shotgun (WGS) entry which is preliminary data.</text>
</comment>
<dbReference type="SUPFAM" id="SSF46785">
    <property type="entry name" value="Winged helix' DNA-binding domain"/>
    <property type="match status" value="1"/>
</dbReference>
<evidence type="ECO:0000313" key="3">
    <source>
        <dbReference type="EMBL" id="GAI08253.1"/>
    </source>
</evidence>
<dbReference type="AlphaFoldDB" id="X1KNJ0"/>
<feature type="region of interest" description="Disordered" evidence="1">
    <location>
        <begin position="1"/>
        <end position="28"/>
    </location>
</feature>
<protein>
    <recommendedName>
        <fullName evidence="4">Transcription regulator TrmB N-terminal domain-containing protein</fullName>
    </recommendedName>
</protein>
<feature type="transmembrane region" description="Helical" evidence="2">
    <location>
        <begin position="31"/>
        <end position="53"/>
    </location>
</feature>
<name>X1KNJ0_9ZZZZ</name>
<organism evidence="3">
    <name type="scientific">marine sediment metagenome</name>
    <dbReference type="NCBI Taxonomy" id="412755"/>
    <lineage>
        <taxon>unclassified sequences</taxon>
        <taxon>metagenomes</taxon>
        <taxon>ecological metagenomes</taxon>
    </lineage>
</organism>
<evidence type="ECO:0008006" key="4">
    <source>
        <dbReference type="Google" id="ProtNLM"/>
    </source>
</evidence>
<keyword evidence="2" id="KW-1133">Transmembrane helix</keyword>
<keyword evidence="2" id="KW-0812">Transmembrane</keyword>
<feature type="compositionally biased region" description="Low complexity" evidence="1">
    <location>
        <begin position="14"/>
        <end position="28"/>
    </location>
</feature>
<proteinExistence type="predicted"/>
<dbReference type="InterPro" id="IPR036388">
    <property type="entry name" value="WH-like_DNA-bd_sf"/>
</dbReference>
<gene>
    <name evidence="3" type="ORF">S06H3_17562</name>
</gene>
<sequence>MPTNAYEQAQETGEPVTVSSTTTTETNPVNAWPIATSIGIAMGVMVFAVWMGYQEMRGSATSTLLEHGLHDMTVRDVEIVGHIMKLEEFTIPELIKLTKTSKITIWRTVQKLVEQGLVQPTEQTRLAANGRGGRGKPSRIYRYVGKTKT</sequence>
<reference evidence="3" key="1">
    <citation type="journal article" date="2014" name="Front. Microbiol.">
        <title>High frequency of phylogenetically diverse reductive dehalogenase-homologous genes in deep subseafloor sedimentary metagenomes.</title>
        <authorList>
            <person name="Kawai M."/>
            <person name="Futagami T."/>
            <person name="Toyoda A."/>
            <person name="Takaki Y."/>
            <person name="Nishi S."/>
            <person name="Hori S."/>
            <person name="Arai W."/>
            <person name="Tsubouchi T."/>
            <person name="Morono Y."/>
            <person name="Uchiyama I."/>
            <person name="Ito T."/>
            <person name="Fujiyama A."/>
            <person name="Inagaki F."/>
            <person name="Takami H."/>
        </authorList>
    </citation>
    <scope>NUCLEOTIDE SEQUENCE</scope>
    <source>
        <strain evidence="3">Expedition CK06-06</strain>
    </source>
</reference>
<dbReference type="GO" id="GO:0003700">
    <property type="term" value="F:DNA-binding transcription factor activity"/>
    <property type="evidence" value="ECO:0007669"/>
    <property type="project" value="InterPro"/>
</dbReference>
<dbReference type="EMBL" id="BARV01008790">
    <property type="protein sequence ID" value="GAI08253.1"/>
    <property type="molecule type" value="Genomic_DNA"/>
</dbReference>
<evidence type="ECO:0000256" key="2">
    <source>
        <dbReference type="SAM" id="Phobius"/>
    </source>
</evidence>
<keyword evidence="2" id="KW-0472">Membrane</keyword>
<evidence type="ECO:0000256" key="1">
    <source>
        <dbReference type="SAM" id="MobiDB-lite"/>
    </source>
</evidence>